<reference evidence="2 3" key="1">
    <citation type="journal article" date="2016" name="Sci. Rep.">
        <title>Penicillium arizonense, a new, genome sequenced fungal species, reveals a high chemical diversity in secreted metabolites.</title>
        <authorList>
            <person name="Grijseels S."/>
            <person name="Nielsen J.C."/>
            <person name="Randelovic M."/>
            <person name="Nielsen J."/>
            <person name="Nielsen K.F."/>
            <person name="Workman M."/>
            <person name="Frisvad J.C."/>
        </authorList>
    </citation>
    <scope>NUCLEOTIDE SEQUENCE [LARGE SCALE GENOMIC DNA]</scope>
    <source>
        <strain evidence="2 3">CBS 141311</strain>
    </source>
</reference>
<organism evidence="2 3">
    <name type="scientific">Penicillium arizonense</name>
    <dbReference type="NCBI Taxonomy" id="1835702"/>
    <lineage>
        <taxon>Eukaryota</taxon>
        <taxon>Fungi</taxon>
        <taxon>Dikarya</taxon>
        <taxon>Ascomycota</taxon>
        <taxon>Pezizomycotina</taxon>
        <taxon>Eurotiomycetes</taxon>
        <taxon>Eurotiomycetidae</taxon>
        <taxon>Eurotiales</taxon>
        <taxon>Aspergillaceae</taxon>
        <taxon>Penicillium</taxon>
    </lineage>
</organism>
<comment type="caution">
    <text evidence="2">The sequence shown here is derived from an EMBL/GenBank/DDBJ whole genome shotgun (WGS) entry which is preliminary data.</text>
</comment>
<dbReference type="InterPro" id="IPR027417">
    <property type="entry name" value="P-loop_NTPase"/>
</dbReference>
<feature type="region of interest" description="Disordered" evidence="1">
    <location>
        <begin position="295"/>
        <end position="314"/>
    </location>
</feature>
<evidence type="ECO:0000256" key="1">
    <source>
        <dbReference type="SAM" id="MobiDB-lite"/>
    </source>
</evidence>
<name>A0A1F5L3Z1_PENAI</name>
<dbReference type="OrthoDB" id="6500128at2759"/>
<dbReference type="AlphaFoldDB" id="A0A1F5L3Z1"/>
<dbReference type="GeneID" id="34581771"/>
<dbReference type="RefSeq" id="XP_022483089.1">
    <property type="nucleotide sequence ID" value="XM_022637037.1"/>
</dbReference>
<evidence type="ECO:0000313" key="2">
    <source>
        <dbReference type="EMBL" id="OGE47631.1"/>
    </source>
</evidence>
<accession>A0A1F5L3Z1</accession>
<dbReference type="Proteomes" id="UP000177622">
    <property type="component" value="Unassembled WGS sequence"/>
</dbReference>
<proteinExistence type="predicted"/>
<evidence type="ECO:0000313" key="3">
    <source>
        <dbReference type="Proteomes" id="UP000177622"/>
    </source>
</evidence>
<keyword evidence="3" id="KW-1185">Reference proteome</keyword>
<evidence type="ECO:0008006" key="4">
    <source>
        <dbReference type="Google" id="ProtNLM"/>
    </source>
</evidence>
<feature type="compositionally biased region" description="Basic and acidic residues" evidence="1">
    <location>
        <begin position="295"/>
        <end position="307"/>
    </location>
</feature>
<dbReference type="PANTHER" id="PTHR43394">
    <property type="entry name" value="ATP-DEPENDENT PERMEASE MDL1, MITOCHONDRIAL"/>
    <property type="match status" value="1"/>
</dbReference>
<dbReference type="STRING" id="1835702.A0A1F5L3Z1"/>
<feature type="region of interest" description="Disordered" evidence="1">
    <location>
        <begin position="205"/>
        <end position="240"/>
    </location>
</feature>
<dbReference type="GO" id="GO:0015421">
    <property type="term" value="F:ABC-type oligopeptide transporter activity"/>
    <property type="evidence" value="ECO:0007669"/>
    <property type="project" value="TreeGrafter"/>
</dbReference>
<sequence length="314" mass="35627">MSQGPHSYPFFRDTTIMFGLDIGLHEHKDILEKANCFSGLRAHLEQDNMKLKTFSASDFSRSTKRKLFNKNINRAARQCPGSQILIAFLDKENAEGARFDLFMLACFSLSEHHFQQIEKHGLSELFPHLLRRVIGRTDLTSALIDKMVTIIKETCGDDEMGKCILDAVHHASPNKLVYATRSVPSDVSRLYNDQTHVQRKRGFEEVIDQQENEGSSKRRRDATSALDSQTEEHVQKSPAALSNGRTTLVIAHRLSTIMSADRFLFLENGLVAESGTHEELVDMEGRYAGMWRKQNGEEKSQAQDRVDCIQTDQL</sequence>
<dbReference type="PANTHER" id="PTHR43394:SF13">
    <property type="entry name" value="ANTIGEN PEPTIDE TRANSPORTER 1"/>
    <property type="match status" value="1"/>
</dbReference>
<dbReference type="SUPFAM" id="SSF52540">
    <property type="entry name" value="P-loop containing nucleoside triphosphate hydrolases"/>
    <property type="match status" value="1"/>
</dbReference>
<dbReference type="Gene3D" id="3.40.50.300">
    <property type="entry name" value="P-loop containing nucleotide triphosphate hydrolases"/>
    <property type="match status" value="1"/>
</dbReference>
<protein>
    <recommendedName>
        <fullName evidence="4">ABC transporter domain-containing protein</fullName>
    </recommendedName>
</protein>
<gene>
    <name evidence="2" type="ORF">PENARI_c039G07396</name>
</gene>
<dbReference type="EMBL" id="LXJU01000039">
    <property type="protein sequence ID" value="OGE47631.1"/>
    <property type="molecule type" value="Genomic_DNA"/>
</dbReference>
<dbReference type="InterPro" id="IPR039421">
    <property type="entry name" value="Type_1_exporter"/>
</dbReference>